<comment type="caution">
    <text evidence="2">The sequence shown here is derived from an EMBL/GenBank/DDBJ whole genome shotgun (WGS) entry which is preliminary data.</text>
</comment>
<evidence type="ECO:0000313" key="2">
    <source>
        <dbReference type="EMBL" id="KAG8544447.1"/>
    </source>
</evidence>
<evidence type="ECO:0000259" key="1">
    <source>
        <dbReference type="Pfam" id="PF12612"/>
    </source>
</evidence>
<evidence type="ECO:0000313" key="3">
    <source>
        <dbReference type="Proteomes" id="UP000824782"/>
    </source>
</evidence>
<name>A0AAV6Z5M6_ENGPU</name>
<protein>
    <recommendedName>
        <fullName evidence="1">Tubulin-folding cofactor D C-terminal domain-containing protein</fullName>
    </recommendedName>
</protein>
<dbReference type="Proteomes" id="UP000824782">
    <property type="component" value="Unassembled WGS sequence"/>
</dbReference>
<feature type="domain" description="Tubulin-folding cofactor D C-terminal" evidence="1">
    <location>
        <begin position="60"/>
        <end position="98"/>
    </location>
</feature>
<accession>A0AAV6Z5M6</accession>
<dbReference type="Pfam" id="PF12612">
    <property type="entry name" value="TFCD_C"/>
    <property type="match status" value="1"/>
</dbReference>
<keyword evidence="3" id="KW-1185">Reference proteome</keyword>
<gene>
    <name evidence="2" type="ORF">GDO81_022483</name>
</gene>
<proteinExistence type="predicted"/>
<organism evidence="2 3">
    <name type="scientific">Engystomops pustulosus</name>
    <name type="common">Tungara frog</name>
    <name type="synonym">Physalaemus pustulosus</name>
    <dbReference type="NCBI Taxonomy" id="76066"/>
    <lineage>
        <taxon>Eukaryota</taxon>
        <taxon>Metazoa</taxon>
        <taxon>Chordata</taxon>
        <taxon>Craniata</taxon>
        <taxon>Vertebrata</taxon>
        <taxon>Euteleostomi</taxon>
        <taxon>Amphibia</taxon>
        <taxon>Batrachia</taxon>
        <taxon>Anura</taxon>
        <taxon>Neobatrachia</taxon>
        <taxon>Hyloidea</taxon>
        <taxon>Leptodactylidae</taxon>
        <taxon>Leiuperinae</taxon>
        <taxon>Engystomops</taxon>
    </lineage>
</organism>
<sequence length="139" mass="14767">MNDYTTDSRGDVGACNVQEQLLHSGYSPLGGSIVLEQLLHSGYSPIGGSIVLEQLLHSGYSPSQAFPRITQLLALPTYTYCVLMGLTVSVGGLTESTSCTNPHTCGTVPFCTREKDRTCPIFSRNTAPCAIGCYGEGRG</sequence>
<dbReference type="EMBL" id="WNYA01002277">
    <property type="protein sequence ID" value="KAG8544447.1"/>
    <property type="molecule type" value="Genomic_DNA"/>
</dbReference>
<dbReference type="AlphaFoldDB" id="A0AAV6Z5M6"/>
<reference evidence="2" key="1">
    <citation type="thesis" date="2020" institute="ProQuest LLC" country="789 East Eisenhower Parkway, Ann Arbor, MI, USA">
        <title>Comparative Genomics and Chromosome Evolution.</title>
        <authorList>
            <person name="Mudd A.B."/>
        </authorList>
    </citation>
    <scope>NUCLEOTIDE SEQUENCE</scope>
    <source>
        <strain evidence="2">237g6f4</strain>
        <tissue evidence="2">Blood</tissue>
    </source>
</reference>
<dbReference type="InterPro" id="IPR022577">
    <property type="entry name" value="TBCD_C"/>
</dbReference>